<keyword evidence="2" id="KW-0732">Signal</keyword>
<dbReference type="RefSeq" id="WP_013160536.1">
    <property type="nucleotide sequence ID" value="NZ_CCYN01000002.1"/>
</dbReference>
<feature type="signal peptide" evidence="2">
    <location>
        <begin position="1"/>
        <end position="21"/>
    </location>
</feature>
<evidence type="ECO:0000313" key="4">
    <source>
        <dbReference type="Proteomes" id="UP000250080"/>
    </source>
</evidence>
<evidence type="ECO:0008006" key="5">
    <source>
        <dbReference type="Google" id="ProtNLM"/>
    </source>
</evidence>
<dbReference type="OrthoDB" id="4401005at2"/>
<dbReference type="EMBL" id="LT618793">
    <property type="protein sequence ID" value="SCQ80455.1"/>
    <property type="molecule type" value="Genomic_DNA"/>
</dbReference>
<feature type="region of interest" description="Disordered" evidence="1">
    <location>
        <begin position="157"/>
        <end position="183"/>
    </location>
</feature>
<dbReference type="Proteomes" id="UP000250080">
    <property type="component" value="Chromosome I"/>
</dbReference>
<gene>
    <name evidence="3" type="ORF">PFR_JS23_1665</name>
</gene>
<dbReference type="AlphaFoldDB" id="A0A0A8QFS2"/>
<dbReference type="PROSITE" id="PS51257">
    <property type="entry name" value="PROKAR_LIPOPROTEIN"/>
    <property type="match status" value="1"/>
</dbReference>
<reference evidence="3 4" key="1">
    <citation type="submission" date="2016-09" db="EMBL/GenBank/DDBJ databases">
        <authorList>
            <person name="Laine KS P."/>
        </authorList>
    </citation>
    <scope>NUCLEOTIDE SEQUENCE [LARGE SCALE GENOMIC DNA]</scope>
    <source>
        <strain evidence="3">PFRJS-23</strain>
    </source>
</reference>
<protein>
    <recommendedName>
        <fullName evidence="5">Lipoprotein</fullName>
    </recommendedName>
</protein>
<evidence type="ECO:0000313" key="3">
    <source>
        <dbReference type="EMBL" id="SCQ80455.1"/>
    </source>
</evidence>
<feature type="compositionally biased region" description="Low complexity" evidence="1">
    <location>
        <begin position="159"/>
        <end position="183"/>
    </location>
</feature>
<sequence>MKSSPTLAVAALGLCAITALAGCSSSTSGSSSSPSNTATALSMKDCTSQGKVWLVVQTDQDKTLANQCVGTPSTGTAALEAANVAIGRSSDGKMICTLGDYPNPCPATFTGAYWQYYTATPNGSWTYSDKGADDSSPKAGSIEGWCYGTTCTPKLDGVSAAPSASQSAEASATNSATSSVSGS</sequence>
<name>A0A0A8QFS2_9ACTN</name>
<feature type="chain" id="PRO_5041159480" description="Lipoprotein" evidence="2">
    <location>
        <begin position="22"/>
        <end position="183"/>
    </location>
</feature>
<evidence type="ECO:0000256" key="1">
    <source>
        <dbReference type="SAM" id="MobiDB-lite"/>
    </source>
</evidence>
<accession>A0A0A8QFS2</accession>
<evidence type="ECO:0000256" key="2">
    <source>
        <dbReference type="SAM" id="SignalP"/>
    </source>
</evidence>
<dbReference type="OMA" id="ETGTYWS"/>
<proteinExistence type="predicted"/>
<organism evidence="3 4">
    <name type="scientific">Propionibacterium freudenreichii</name>
    <dbReference type="NCBI Taxonomy" id="1744"/>
    <lineage>
        <taxon>Bacteria</taxon>
        <taxon>Bacillati</taxon>
        <taxon>Actinomycetota</taxon>
        <taxon>Actinomycetes</taxon>
        <taxon>Propionibacteriales</taxon>
        <taxon>Propionibacteriaceae</taxon>
        <taxon>Propionibacterium</taxon>
    </lineage>
</organism>